<dbReference type="AlphaFoldDB" id="A0A8S3VSV1"/>
<dbReference type="Gene3D" id="3.40.50.1100">
    <property type="match status" value="2"/>
</dbReference>
<dbReference type="GO" id="GO:0003941">
    <property type="term" value="F:L-serine ammonia-lyase activity"/>
    <property type="evidence" value="ECO:0007669"/>
    <property type="project" value="TreeGrafter"/>
</dbReference>
<keyword evidence="3" id="KW-0456">Lyase</keyword>
<dbReference type="GO" id="GO:0004794">
    <property type="term" value="F:threonine deaminase activity"/>
    <property type="evidence" value="ECO:0007669"/>
    <property type="project" value="TreeGrafter"/>
</dbReference>
<proteinExistence type="predicted"/>
<dbReference type="GO" id="GO:0006567">
    <property type="term" value="P:L-threonine catabolic process"/>
    <property type="evidence" value="ECO:0007669"/>
    <property type="project" value="TreeGrafter"/>
</dbReference>
<evidence type="ECO:0000256" key="2">
    <source>
        <dbReference type="ARBA" id="ARBA00022898"/>
    </source>
</evidence>
<sequence>MNICYPQLILEATKRIKPHIWKTPLLYSSYLSDTVKKTNVYIKLESEQLTGSFKVRGAFNKLLQLLETNPEIRKTGVYTASSGNHGLACLQASKVLDVPLTIYCQEGVDPGKKDFLLHEGARLVLHGHDCVEAELKARSDAETHGTTYVSPYNDPTVVAGQGSISVEIFEELPEVDAVLVPVGGGGLIAGIARYIKQVKPSTKVYGCQPKNSKVMYESVKANKVIFEESFPTLSDATAGGLEESTVTFELCRDFVDEWIMVEEDDIAKAMMLMVEKHHKIVEGAAGVSIGAYMTNMEKFSGQNVVIISCGGNLSLSILNDIVSKYKSK</sequence>
<dbReference type="GO" id="GO:0009097">
    <property type="term" value="P:isoleucine biosynthetic process"/>
    <property type="evidence" value="ECO:0007669"/>
    <property type="project" value="TreeGrafter"/>
</dbReference>
<accession>A0A8S3VSV1</accession>
<evidence type="ECO:0000313" key="8">
    <source>
        <dbReference type="Proteomes" id="UP000683360"/>
    </source>
</evidence>
<evidence type="ECO:0000256" key="1">
    <source>
        <dbReference type="ARBA" id="ARBA00001933"/>
    </source>
</evidence>
<name>A0A8S3VSV1_MYTED</name>
<feature type="domain" description="Tryptophan synthase beta chain-like PALP" evidence="6">
    <location>
        <begin position="16"/>
        <end position="310"/>
    </location>
</feature>
<dbReference type="InterPro" id="IPR001926">
    <property type="entry name" value="TrpB-like_PALP"/>
</dbReference>
<evidence type="ECO:0000313" key="7">
    <source>
        <dbReference type="EMBL" id="CAG2258111.1"/>
    </source>
</evidence>
<keyword evidence="2" id="KW-0663">Pyridoxal phosphate</keyword>
<reference evidence="7" key="1">
    <citation type="submission" date="2021-03" db="EMBL/GenBank/DDBJ databases">
        <authorList>
            <person name="Bekaert M."/>
        </authorList>
    </citation>
    <scope>NUCLEOTIDE SEQUENCE</scope>
</reference>
<organism evidence="7 8">
    <name type="scientific">Mytilus edulis</name>
    <name type="common">Blue mussel</name>
    <dbReference type="NCBI Taxonomy" id="6550"/>
    <lineage>
        <taxon>Eukaryota</taxon>
        <taxon>Metazoa</taxon>
        <taxon>Spiralia</taxon>
        <taxon>Lophotrochozoa</taxon>
        <taxon>Mollusca</taxon>
        <taxon>Bivalvia</taxon>
        <taxon>Autobranchia</taxon>
        <taxon>Pteriomorphia</taxon>
        <taxon>Mytilida</taxon>
        <taxon>Mytiloidea</taxon>
        <taxon>Mytilidae</taxon>
        <taxon>Mytilinae</taxon>
        <taxon>Mytilus</taxon>
    </lineage>
</organism>
<dbReference type="GO" id="GO:0006565">
    <property type="term" value="P:L-serine catabolic process"/>
    <property type="evidence" value="ECO:0007669"/>
    <property type="project" value="TreeGrafter"/>
</dbReference>
<comment type="caution">
    <text evidence="7">The sequence shown here is derived from an EMBL/GenBank/DDBJ whole genome shotgun (WGS) entry which is preliminary data.</text>
</comment>
<dbReference type="EMBL" id="CAJPWZ010003335">
    <property type="protein sequence ID" value="CAG2258111.1"/>
    <property type="molecule type" value="Genomic_DNA"/>
</dbReference>
<protein>
    <recommendedName>
        <fullName evidence="4">L-serine deaminase</fullName>
    </recommendedName>
    <alternativeName>
        <fullName evidence="5">L-threonine dehydratase</fullName>
    </alternativeName>
</protein>
<dbReference type="Pfam" id="PF00291">
    <property type="entry name" value="PALP"/>
    <property type="match status" value="1"/>
</dbReference>
<dbReference type="InterPro" id="IPR036052">
    <property type="entry name" value="TrpB-like_PALP_sf"/>
</dbReference>
<dbReference type="OrthoDB" id="4418812at2759"/>
<evidence type="ECO:0000259" key="6">
    <source>
        <dbReference type="Pfam" id="PF00291"/>
    </source>
</evidence>
<dbReference type="CDD" id="cd01562">
    <property type="entry name" value="Thr-dehyd"/>
    <property type="match status" value="1"/>
</dbReference>
<comment type="cofactor">
    <cofactor evidence="1">
        <name>pyridoxal 5'-phosphate</name>
        <dbReference type="ChEBI" id="CHEBI:597326"/>
    </cofactor>
</comment>
<dbReference type="NCBIfam" id="NF005292">
    <property type="entry name" value="PRK06815.1"/>
    <property type="match status" value="1"/>
</dbReference>
<dbReference type="PANTHER" id="PTHR48078:SF6">
    <property type="entry name" value="L-THREONINE DEHYDRATASE CATABOLIC TDCB"/>
    <property type="match status" value="1"/>
</dbReference>
<dbReference type="SUPFAM" id="SSF53686">
    <property type="entry name" value="Tryptophan synthase beta subunit-like PLP-dependent enzymes"/>
    <property type="match status" value="1"/>
</dbReference>
<evidence type="ECO:0000256" key="5">
    <source>
        <dbReference type="ARBA" id="ARBA00042605"/>
    </source>
</evidence>
<dbReference type="InterPro" id="IPR050147">
    <property type="entry name" value="Ser/Thr_Dehydratase"/>
</dbReference>
<dbReference type="PANTHER" id="PTHR48078">
    <property type="entry name" value="THREONINE DEHYDRATASE, MITOCHONDRIAL-RELATED"/>
    <property type="match status" value="1"/>
</dbReference>
<dbReference type="Proteomes" id="UP000683360">
    <property type="component" value="Unassembled WGS sequence"/>
</dbReference>
<keyword evidence="8" id="KW-1185">Reference proteome</keyword>
<evidence type="ECO:0000256" key="3">
    <source>
        <dbReference type="ARBA" id="ARBA00023239"/>
    </source>
</evidence>
<evidence type="ECO:0000256" key="4">
    <source>
        <dbReference type="ARBA" id="ARBA00041766"/>
    </source>
</evidence>
<gene>
    <name evidence="7" type="ORF">MEDL_69215</name>
</gene>